<dbReference type="InterPro" id="IPR053864">
    <property type="entry name" value="DUF6933"/>
</dbReference>
<dbReference type="Proteomes" id="UP000095342">
    <property type="component" value="Chromosome"/>
</dbReference>
<name>A0A1D8KAY5_9GAMM</name>
<dbReference type="EMBL" id="CP017448">
    <property type="protein sequence ID" value="AOV18128.1"/>
    <property type="molecule type" value="Genomic_DNA"/>
</dbReference>
<dbReference type="KEGG" id="aaeo:BJI67_14595"/>
<keyword evidence="3" id="KW-1185">Reference proteome</keyword>
<dbReference type="Pfam" id="PF22016">
    <property type="entry name" value="DUF6933"/>
    <property type="match status" value="1"/>
</dbReference>
<proteinExistence type="predicted"/>
<reference evidence="2 3" key="1">
    <citation type="submission" date="2016-09" db="EMBL/GenBank/DDBJ databases">
        <title>Acidihalobacter prosperus V6 (DSM14174).</title>
        <authorList>
            <person name="Khaleque H.N."/>
            <person name="Ramsay J.P."/>
            <person name="Murphy R.J.T."/>
            <person name="Kaksonen A.H."/>
            <person name="Boxall N.J."/>
            <person name="Watkin E.L.J."/>
        </authorList>
    </citation>
    <scope>NUCLEOTIDE SEQUENCE [LARGE SCALE GENOMIC DNA]</scope>
    <source>
        <strain evidence="2 3">V6</strain>
    </source>
</reference>
<protein>
    <recommendedName>
        <fullName evidence="1">DUF6933 domain-containing protein</fullName>
    </recommendedName>
</protein>
<organism evidence="2 3">
    <name type="scientific">Acidihalobacter aeolianus</name>
    <dbReference type="NCBI Taxonomy" id="2792603"/>
    <lineage>
        <taxon>Bacteria</taxon>
        <taxon>Pseudomonadati</taxon>
        <taxon>Pseudomonadota</taxon>
        <taxon>Gammaproteobacteria</taxon>
        <taxon>Chromatiales</taxon>
        <taxon>Ectothiorhodospiraceae</taxon>
        <taxon>Acidihalobacter</taxon>
    </lineage>
</organism>
<gene>
    <name evidence="2" type="ORF">BJI67_14595</name>
</gene>
<accession>A0A1D8KAY5</accession>
<evidence type="ECO:0000313" key="3">
    <source>
        <dbReference type="Proteomes" id="UP000095342"/>
    </source>
</evidence>
<feature type="domain" description="DUF6933" evidence="1">
    <location>
        <begin position="2"/>
        <end position="147"/>
    </location>
</feature>
<evidence type="ECO:0000313" key="2">
    <source>
        <dbReference type="EMBL" id="AOV18128.1"/>
    </source>
</evidence>
<dbReference type="AlphaFoldDB" id="A0A1D8KAY5"/>
<sequence length="177" mass="20309">MLIHCTQKLAAMLPAVSREPLAETSPLGSWHAHLYRIDRRHVVMFCHDETRYTLYLPGVRKPEFNDLGHWFKDIFTSSLAYMGVPYNLVLRAELALGPARFDTCTDRSVLASLTQMRYLLDARVLEVPDVMRLDPMSVNRGLCRYAASRGKTFRMADEAMIERVFALSRNDLRRASS</sequence>
<dbReference type="RefSeq" id="WP_070073658.1">
    <property type="nucleotide sequence ID" value="NZ_CP017448.1"/>
</dbReference>
<evidence type="ECO:0000259" key="1">
    <source>
        <dbReference type="Pfam" id="PF22016"/>
    </source>
</evidence>